<dbReference type="Pfam" id="PF00440">
    <property type="entry name" value="TetR_N"/>
    <property type="match status" value="1"/>
</dbReference>
<dbReference type="GO" id="GO:0003700">
    <property type="term" value="F:DNA-binding transcription factor activity"/>
    <property type="evidence" value="ECO:0007669"/>
    <property type="project" value="TreeGrafter"/>
</dbReference>
<evidence type="ECO:0000256" key="3">
    <source>
        <dbReference type="ARBA" id="ARBA00023163"/>
    </source>
</evidence>
<accession>A0AB39MM19</accession>
<dbReference type="PANTHER" id="PTHR30055">
    <property type="entry name" value="HTH-TYPE TRANSCRIPTIONAL REGULATOR RUTR"/>
    <property type="match status" value="1"/>
</dbReference>
<evidence type="ECO:0000259" key="6">
    <source>
        <dbReference type="PROSITE" id="PS50977"/>
    </source>
</evidence>
<dbReference type="SUPFAM" id="SSF46689">
    <property type="entry name" value="Homeodomain-like"/>
    <property type="match status" value="1"/>
</dbReference>
<evidence type="ECO:0000256" key="1">
    <source>
        <dbReference type="ARBA" id="ARBA00023015"/>
    </source>
</evidence>
<dbReference type="InterPro" id="IPR050109">
    <property type="entry name" value="HTH-type_TetR-like_transc_reg"/>
</dbReference>
<keyword evidence="2 4" id="KW-0238">DNA-binding</keyword>
<gene>
    <name evidence="7" type="ORF">AB5J58_45765</name>
</gene>
<evidence type="ECO:0000256" key="2">
    <source>
        <dbReference type="ARBA" id="ARBA00023125"/>
    </source>
</evidence>
<dbReference type="InterPro" id="IPR009057">
    <property type="entry name" value="Homeodomain-like_sf"/>
</dbReference>
<feature type="region of interest" description="Disordered" evidence="5">
    <location>
        <begin position="1"/>
        <end position="27"/>
    </location>
</feature>
<dbReference type="RefSeq" id="WP_369191888.1">
    <property type="nucleotide sequence ID" value="NZ_CP163431.1"/>
</dbReference>
<feature type="domain" description="HTH tetR-type" evidence="6">
    <location>
        <begin position="26"/>
        <end position="86"/>
    </location>
</feature>
<proteinExistence type="predicted"/>
<reference evidence="7" key="1">
    <citation type="submission" date="2024-07" db="EMBL/GenBank/DDBJ databases">
        <authorList>
            <person name="Yu S.T."/>
        </authorList>
    </citation>
    <scope>NUCLEOTIDE SEQUENCE</scope>
    <source>
        <strain evidence="7">R08</strain>
    </source>
</reference>
<dbReference type="PROSITE" id="PS50977">
    <property type="entry name" value="HTH_TETR_2"/>
    <property type="match status" value="1"/>
</dbReference>
<evidence type="ECO:0000256" key="5">
    <source>
        <dbReference type="SAM" id="MobiDB-lite"/>
    </source>
</evidence>
<dbReference type="InterPro" id="IPR001647">
    <property type="entry name" value="HTH_TetR"/>
</dbReference>
<evidence type="ECO:0000313" key="7">
    <source>
        <dbReference type="EMBL" id="XDQ07057.1"/>
    </source>
</evidence>
<dbReference type="Gene3D" id="1.10.10.60">
    <property type="entry name" value="Homeodomain-like"/>
    <property type="match status" value="1"/>
</dbReference>
<keyword evidence="1" id="KW-0805">Transcription regulation</keyword>
<keyword evidence="3" id="KW-0804">Transcription</keyword>
<dbReference type="EMBL" id="CP163431">
    <property type="protein sequence ID" value="XDQ07057.1"/>
    <property type="molecule type" value="Genomic_DNA"/>
</dbReference>
<dbReference type="Pfam" id="PF16859">
    <property type="entry name" value="TetR_C_11"/>
    <property type="match status" value="1"/>
</dbReference>
<name>A0AB39MM19_9ACTN</name>
<dbReference type="Gene3D" id="1.10.357.10">
    <property type="entry name" value="Tetracycline Repressor, domain 2"/>
    <property type="match status" value="1"/>
</dbReference>
<dbReference type="PANTHER" id="PTHR30055:SF148">
    <property type="entry name" value="TETR-FAMILY TRANSCRIPTIONAL REGULATOR"/>
    <property type="match status" value="1"/>
</dbReference>
<dbReference type="InterPro" id="IPR011075">
    <property type="entry name" value="TetR_C"/>
</dbReference>
<feature type="compositionally biased region" description="Low complexity" evidence="5">
    <location>
        <begin position="12"/>
        <end position="25"/>
    </location>
</feature>
<dbReference type="AlphaFoldDB" id="A0AB39MM19"/>
<organism evidence="7">
    <name type="scientific">Streptomyces sp. R08</name>
    <dbReference type="NCBI Taxonomy" id="3238624"/>
    <lineage>
        <taxon>Bacteria</taxon>
        <taxon>Bacillati</taxon>
        <taxon>Actinomycetota</taxon>
        <taxon>Actinomycetes</taxon>
        <taxon>Kitasatosporales</taxon>
        <taxon>Streptomycetaceae</taxon>
        <taxon>Streptomyces</taxon>
    </lineage>
</organism>
<evidence type="ECO:0000256" key="4">
    <source>
        <dbReference type="PROSITE-ProRule" id="PRU00335"/>
    </source>
</evidence>
<dbReference type="GO" id="GO:0000976">
    <property type="term" value="F:transcription cis-regulatory region binding"/>
    <property type="evidence" value="ECO:0007669"/>
    <property type="project" value="TreeGrafter"/>
</dbReference>
<sequence length="206" mass="22736">MTTTPEQDADGAPRPATARRPGGRTARTRARILEATLQLVARDGIAALRYEEVAELAGVHRTSVYRNWPDREELVTEALLRYSGTVELEDTGDLRHDLVDYLVALADLLSTTTGRAMQRAIQSAGENPEVARPVNRIFEQRLASLQQVVDRAAARGELPPVDGYFLAELLTGPVHLYVSRNLRPFTRTEAERITDVVLAGLRHTAG</sequence>
<feature type="DNA-binding region" description="H-T-H motif" evidence="4">
    <location>
        <begin position="49"/>
        <end position="68"/>
    </location>
</feature>
<dbReference type="SUPFAM" id="SSF48498">
    <property type="entry name" value="Tetracyclin repressor-like, C-terminal domain"/>
    <property type="match status" value="1"/>
</dbReference>
<protein>
    <submittedName>
        <fullName evidence="7">TetR/AcrR family transcriptional regulator</fullName>
    </submittedName>
</protein>
<dbReference type="InterPro" id="IPR036271">
    <property type="entry name" value="Tet_transcr_reg_TetR-rel_C_sf"/>
</dbReference>
<dbReference type="PRINTS" id="PR00455">
    <property type="entry name" value="HTHTETR"/>
</dbReference>